<reference evidence="1" key="1">
    <citation type="submission" date="2022-05" db="EMBL/GenBank/DDBJ databases">
        <authorList>
            <person name="Park J.-S."/>
        </authorList>
    </citation>
    <scope>NUCLEOTIDE SEQUENCE</scope>
    <source>
        <strain evidence="1">2012CJ34-3</strain>
    </source>
</reference>
<comment type="caution">
    <text evidence="1">The sequence shown here is derived from an EMBL/GenBank/DDBJ whole genome shotgun (WGS) entry which is preliminary data.</text>
</comment>
<dbReference type="Gene3D" id="3.20.20.150">
    <property type="entry name" value="Divalent-metal-dependent TIM barrel enzymes"/>
    <property type="match status" value="1"/>
</dbReference>
<dbReference type="NCBIfam" id="TIGR01409">
    <property type="entry name" value="TAT_signal_seq"/>
    <property type="match status" value="1"/>
</dbReference>
<accession>A0ABT0QC87</accession>
<dbReference type="SUPFAM" id="SSF51658">
    <property type="entry name" value="Xylose isomerase-like"/>
    <property type="match status" value="1"/>
</dbReference>
<dbReference type="InterPro" id="IPR036237">
    <property type="entry name" value="Xyl_isomerase-like_sf"/>
</dbReference>
<dbReference type="RefSeq" id="WP_249971909.1">
    <property type="nucleotide sequence ID" value="NZ_JAMFLZ010000001.1"/>
</dbReference>
<gene>
    <name evidence="1" type="ORF">M3P09_02615</name>
</gene>
<dbReference type="InterPro" id="IPR006311">
    <property type="entry name" value="TAT_signal"/>
</dbReference>
<dbReference type="InterPro" id="IPR019546">
    <property type="entry name" value="TAT_signal_bac_arc"/>
</dbReference>
<sequence length="303" mass="34503">MNQTRRQFLTTAGAASAGLLLSSMGAPLEKVTPKKGFALKIYATRWGFKGTMDAFCKQVKAEGYDGIEDWFPNNIADEEILYEALDKYNLSYGALAGSSGKNFTEHKKSYGENLLKALSRKPDFINCHAGKDFFSFEENKLLIDFAIQQSKTSGVPIYQETHRGRILFAPHVCSRFIDAFSELKLTLDISHWCAVAESLLDDQKETVAKALEHTSHIHSRIGHEEGAQVSEPRAPEWKNAVEAHYTWWDAVVNQKKENGEVLTMTTEFGPANYMWTMPYTRQPLANQWAINVHMMHEWRKRYL</sequence>
<dbReference type="PROSITE" id="PS51318">
    <property type="entry name" value="TAT"/>
    <property type="match status" value="1"/>
</dbReference>
<dbReference type="EMBL" id="JAMFLZ010000001">
    <property type="protein sequence ID" value="MCL6293869.1"/>
    <property type="molecule type" value="Genomic_DNA"/>
</dbReference>
<protein>
    <submittedName>
        <fullName evidence="1">Twin-arginine translocation signal domain-containing protein</fullName>
    </submittedName>
</protein>
<organism evidence="1 2">
    <name type="scientific">Jejuia spongiicola</name>
    <dbReference type="NCBI Taxonomy" id="2942207"/>
    <lineage>
        <taxon>Bacteria</taxon>
        <taxon>Pseudomonadati</taxon>
        <taxon>Bacteroidota</taxon>
        <taxon>Flavobacteriia</taxon>
        <taxon>Flavobacteriales</taxon>
        <taxon>Flavobacteriaceae</taxon>
        <taxon>Jejuia</taxon>
    </lineage>
</organism>
<evidence type="ECO:0000313" key="2">
    <source>
        <dbReference type="Proteomes" id="UP001165381"/>
    </source>
</evidence>
<name>A0ABT0QC87_9FLAO</name>
<evidence type="ECO:0000313" key="1">
    <source>
        <dbReference type="EMBL" id="MCL6293869.1"/>
    </source>
</evidence>
<keyword evidence="2" id="KW-1185">Reference proteome</keyword>
<dbReference type="Proteomes" id="UP001165381">
    <property type="component" value="Unassembled WGS sequence"/>
</dbReference>
<proteinExistence type="predicted"/>